<protein>
    <recommendedName>
        <fullName evidence="28">Basement membrane-specific heparan sulfate proteoglycan core protein</fullName>
    </recommendedName>
</protein>
<keyword evidence="9" id="KW-0084">Basement membrane</keyword>
<dbReference type="CDD" id="cd00110">
    <property type="entry name" value="LamG"/>
    <property type="match status" value="3"/>
</dbReference>
<feature type="domain" description="Ig-like" evidence="24">
    <location>
        <begin position="2710"/>
        <end position="2796"/>
    </location>
</feature>
<sequence>MAAVRCRVAANLLLLLLVITGDRWGADATSARQSPSLVEVENAYDSDLVFEDDGSPTKATLGLAKPLLLDEADRERGRPLMSAVGADFDDSAEPWGDKPFSHEADVDEGDEFEDESETEEEEEEDEDENEKEDESANDVALPGDDGEQGQGWLMRSMKRIKRSLNSLWSDSSDAHHPLAEEDHIVTKLGEGKRKKKASQKPRKPKNKKKKQQQQQARQEERQLKNARRQSPAEETPVSGRNGKLPAAKPNAIPPYASGKSSRMGVNRPKRQHDDGLEDIEGSGSGFGEGSGDLNGRDDRWTSYHMEIVHFTPFQRSMQDPRQNGEMVRVIREQVKRLLDEALQTDFVVTMKQLDAYPPDNMKTLVKVELQAPKEFDVYDMEDKILNQLKVGFSQLLSDGLKLSLVDDNADPVVCRENQFKCDSKCIEMDQKCDRIPDCNDGTDEADCTAECNSENEFMCDDRTCIPKDRQCDGVQDCNDNSDENDCEPDCDPEREFHCEQDGSCIPLENFCDGTPQCSDGADERNCVARNCTIHQFQCRLDKRCIPIEKRCDRRYDCNDYTDEKNCECAADQFQCANGACIESRLHCDGFVHCVDRSDELSCTHPSFCSSNEFACRNGRCIPQEDVCNNYDNCGDNSDETDENCQESPDACQPDEFTCYDGGCIPLAARCDGRSDCADGSDEQRSVCADPADCSTNEYSCDGQCHDLQVFCNGIVDCVDGSDEQSCITCHGDAFHCKSNQCILPPYRCDGVPDCTDSSDEHDCNNNTTCRQDEWQCRNGVCINLEFRCDKTHLDCLDDSDEEGCDYAAPPPVDDCADDQMFCDGRCIDSNRRCDGRQDCSDGTDEYDCAPARCEEYQCPDGSCFLGTQRCDGRRNCPDGYDEQGCPCRSDEFTCGDGRCISRAQLCDRRPDCNDGSDERNCSCARGEFRCGTGQCIEDSRRCDQRVDCADGSDEQECRPRGCRSGEWQCRSGHCIRLEQRCDRRYDCPEGDDEAGCQPTPPGDQSGLNLRTYPNQQTIKESNEVVFQCRDEGPMHAKVKWVRANGEPMPQGTRDLNGRLEIPMIRVDHGGDYVCEAVGYPPSTPGSSKTVSLTVERYSYQRPPSVCALNEATCMNGECIAKTMICDGKRDCSDGSDETSCGTQQCEPNQYRCRNRKCILKTWLCDGEQDCGDGSDEENCATLPPDAPCRHDEYQCRSGQCIPKSFQCDTHPDCLDQSDEIGCMAPAVIQPPPPTQTIIAGGVLNITCRATGIPVPLIVWRLNWGHVPPKCVSNSDQGFGRLTCEDMQPIDSGAYSCEIINSMGTHFVSPDTIVIVTGRGHVCQQGYFNNKALVPGDCINCFCFGVTTTCSSADLYTYSLRPPVSSLTVVGVDGPWDGRPDLLVGEFQNHNLTAQRHGVQLRLTNLVPGPRIPYYSLPDEYKGNQLKSYGGSIRYDVEYDGVGRPINAPDVILRGNGVDLFYRHGATFYPDIRNNVTVSLVPGWWRRLDNSLAHREDIMMVLANIESILIRMQYVDGVERNIELVNIMMDSASTNDRGLGSAPLVEECRCPPGYRGLSCESCDYDYVRQTGSGPWLGRCVPRVEECRPGYYGDPNRGQPCRPCPCPVVGDKSRARSCYLDSRDNVVCRCDVGYAGERCMECAEGYVGNPLGEGCFPRPVSRCNTQGTERVGADGQCYCKQGTEGTYCDRCSAHHFYLHDNGCVECFCMGVTDQCSSTTWTRDTIQASFADGRSGFSLISDYTNPSVVANSLAVSNREIVYRNFGPSDDTFYWRLPTQFLGNKLTSYGGLLNYTLRYTPHSSGGVSRNNSPDVVLHSGNKIKLHHYRTSPISPIGSSTNAVPILEDYWQNYEDGNMVNREYMLMALANVSDIFIKATYNTVSNEAALSYVSLDIARGDRPRVTGDRAWPVEHCQCPHGHIGLSCEDCAPGFFKGDQGVYLGLCEPCSCNGHSDECDPLTGACFNCRDNTYGPNCELCRPPYVGNATVGTPYDCKLSQPDQSYDCGECDVRGFTGRCQRGCECKQLVEGRRCDQCRDGSFGLSQRHETGCLACFCSGVTKSCGSSNLYREELPVLFDPFDNTITLADRTGSVRVRGDALTIEPSINEISYRFTNGETYYWNLPSVVLGNQILSYGANLTFTQHVDGGRPVPDHDVILSGNGMQLVWNRDHYEDGSHSVPLLEREWTVINQRTSYPASRNDLLTVLSNLDHVLIRANTKSPTQLSRLSDIALGTAVSTRTYAGIAEEVEMCRCPPGYRGTSCEQCEDLHYRDIYDRSAGLQGVCKPCPCNNADSCFMSGQGVVECQCREGFSGENCDNQYEPPRPEPPENPVIEVVIDAPSIKIVEIGQEFRADCRARHILTQRPIEVQWTKKIGRMPDQSYTDRGTLVITNIQITDGGSYVCQATSGSDVVYKEVLITVSEREPSRPTVQTSENFLDKQEYESAEVRCTATGYPTPAIRWERIDQPMPYNTVNQYGLLRFHSLRQNDSGTYRCVARNDVGEADALLTVYVNPVGVVAPPDTGSQEYERVEIMPNSFDGQPGALIRLVCQCSPAARVSWSKLGEPRLPGNVNVRNEMLIIEYASEENTGQYVCTATFPTGHIKSSTVDVVIAPDTGMPPQSNSVAPRVVPLNNNYIVLQGSDFTLPCDATGQPFPSIQWTTPGNQASNVQLSGSVLRIFNAQPSNAGVYVCVASNDEGLDRAYTVVEIDRREKPILQIHPSEPQSIKVGESARLTCRVSAGVPYPKISWARKDRQPLSSRFVNDAEGVITLHGAMLEDAGEYECRAENLAGVTTIATTIEVLQPPIIRLLPNEYHKITKNDDLTITCSATGKPAPTVTLLPPQGAARSNFRQQTTGLREVTLTLHRAELEDAGTYECKATNSAGEDAQYLTLQVDPKRGDVGDRDDDFDGEPLPRPPAPRPRPPFTNNMGQPPTHTYKALLGGQAKLICNEEYLSTPTYWQRRGGRPLPIGSTMQNGVLTIDNTGYDAGGEYDCVTYYQNSEPITVVRIMVEVIAPPKITFSPTMPMTVHPGDQVTILCNITGDQPIDFKWHAEEGRSLPNTVRAHGNYLQFQRIALEDAGRYYCSAWNHHGNTTKVAEVLVNNQELIPGTPNQLPYQNATQGSSVSLECKLPSTQLPGNVRYNWSRLERPLPAKAELRDKFLVLRDVKPQDAGTYECTMYLLNGSKAYYSVQLTIQEPHMNCTLTEYSCTTKMQERDECVPRVLVCNGKRFYCYDLATCPMMASNPFEQPFQTPAPRRPSAGVRSRGRGRSRPRLRTTWMNNGDDVDDDGAVADGDVDRPKRKPTRYFAPESLPILQLVPARSYVRPGESLEVDCSTSAGTGVPIRWEKADGTALPSNIRQEGNRLFIQNAREDDAGAYTCICYTEDGLRYISDFYLEVEENTIQDVPRSTSRIEQADRGQTVRLKCNTEQQPTAFQWSRTDGSLPSDTDTRSSILTLTNVQAADAGTYVCSAKHGAQTVNALTTLVVNNVIPFFPQSPKSYIEYKSFDNVYSKFYFEVSFKPDKLNGLILYSAQRRPNQDYIALSLRNGYPQFRFSFGGQQVMLQPEKPVRLGEWHTVKVNRVRSNGFLIVDDQTPVNFPEKLKFYGLGLDEHLYLGGVPSFESVPLTATEVREGFVGCISRLKLNEREMQLYADAVSTVGITVCEPCAEDPCNNAGTCMEAQAAQGYTCLCREGYTGQNCQNEGVGCTATTCGVGRCEDTDRGPECYCPVHKSGPNCQYTEHYNDGTLAFKDGSYAAYDKFQSKRSIRFRFKADSLENGVMLYAAEHEKAYGDFMAVILNNGLVELRYSVAGKLKPLIMRSRVPIEMGKWHMVSAGRSKAGMGYLQVDDEAVINEMANRNTPIQLNTMVYAGGYDKRMLLSQEIGVRRGFEGCIGELETSGNKVNMIDDIRESANVFDCGHENAVVPGYDEATDACPPGRGGPDCQTITDICLEQRPCENGALCQTHSNGQNYTCTCPQGFMGLRCENVYKSMVASRFRGNGFIEVDSRAIAKSEYQQTTEIAIMFSSNELNGLLLWYGQRNGEEFLGHDYISLALQNGFVELTIRMDGEESSVRNTDVFVSDGERHVALIRRERNQFHLEVETTTAHGETRPTQQQTIHIPGSIYIGGVPDIDRVTGGRFNESFNGCVFGVENSEQNKPIELREYAIRTVNVDECDDFDLGTEPPIV</sequence>
<comment type="caution">
    <text evidence="16">Lacks conserved residue(s) required for the propagation of feature annotation.</text>
</comment>
<keyword evidence="5 16" id="KW-0245">EGF-like domain</keyword>
<keyword evidence="10" id="KW-1133">Transmembrane helix</keyword>
<dbReference type="CDD" id="cd00055">
    <property type="entry name" value="EGF_Lam"/>
    <property type="match status" value="4"/>
</dbReference>
<dbReference type="PROSITE" id="PS01186">
    <property type="entry name" value="EGF_2"/>
    <property type="match status" value="3"/>
</dbReference>
<feature type="disulfide bond" evidence="17">
    <location>
        <begin position="942"/>
        <end position="957"/>
    </location>
</feature>
<dbReference type="Pfam" id="PF00053">
    <property type="entry name" value="EGF_laminin"/>
    <property type="match status" value="5"/>
</dbReference>
<feature type="compositionally biased region" description="Acidic residues" evidence="19">
    <location>
        <begin position="105"/>
        <end position="136"/>
    </location>
</feature>
<dbReference type="Pfam" id="PF02210">
    <property type="entry name" value="Laminin_G_2"/>
    <property type="match status" value="2"/>
</dbReference>
<dbReference type="SMART" id="SM00181">
    <property type="entry name" value="EGF"/>
    <property type="match status" value="9"/>
</dbReference>
<dbReference type="PROSITE" id="PS50026">
    <property type="entry name" value="EGF_3"/>
    <property type="match status" value="4"/>
</dbReference>
<comment type="subcellular location">
    <subcellularLocation>
        <location evidence="1">Membrane</location>
        <topology evidence="1">Single-pass membrane protein</topology>
    </subcellularLocation>
    <subcellularLocation>
        <location evidence="2">Secreted</location>
        <location evidence="2">Extracellular space</location>
        <location evidence="2">Extracellular matrix</location>
        <location evidence="2">Basement membrane</location>
    </subcellularLocation>
</comment>
<dbReference type="Pfam" id="PF00054">
    <property type="entry name" value="Laminin_G_1"/>
    <property type="match status" value="1"/>
</dbReference>
<dbReference type="Gene3D" id="2.60.120.200">
    <property type="match status" value="3"/>
</dbReference>
<dbReference type="GO" id="GO:0005886">
    <property type="term" value="C:plasma membrane"/>
    <property type="evidence" value="ECO:0007669"/>
    <property type="project" value="TreeGrafter"/>
</dbReference>
<dbReference type="InterPro" id="IPR013320">
    <property type="entry name" value="ConA-like_dom_sf"/>
</dbReference>
<feature type="disulfide bond" evidence="17">
    <location>
        <begin position="658"/>
        <end position="676"/>
    </location>
</feature>
<evidence type="ECO:0000256" key="14">
    <source>
        <dbReference type="ARBA" id="ARBA00023180"/>
    </source>
</evidence>
<evidence type="ECO:0000256" key="2">
    <source>
        <dbReference type="ARBA" id="ARBA00004302"/>
    </source>
</evidence>
<dbReference type="CDD" id="cd00054">
    <property type="entry name" value="EGF_CA"/>
    <property type="match status" value="2"/>
</dbReference>
<dbReference type="PROSITE" id="PS50025">
    <property type="entry name" value="LAM_G_DOMAIN"/>
    <property type="match status" value="3"/>
</dbReference>
<feature type="domain" description="Ig-like" evidence="24">
    <location>
        <begin position="3013"/>
        <end position="3099"/>
    </location>
</feature>
<feature type="compositionally biased region" description="Gly residues" evidence="19">
    <location>
        <begin position="282"/>
        <end position="292"/>
    </location>
</feature>
<keyword evidence="14" id="KW-0325">Glycoprotein</keyword>
<dbReference type="Gene3D" id="2.60.40.10">
    <property type="entry name" value="Immunoglobulins"/>
    <property type="match status" value="12"/>
</dbReference>
<dbReference type="GO" id="GO:0005604">
    <property type="term" value="C:basement membrane"/>
    <property type="evidence" value="ECO:0007669"/>
    <property type="project" value="UniProtKB-SubCell"/>
</dbReference>
<dbReference type="PROSITE" id="PS00290">
    <property type="entry name" value="IG_MHC"/>
    <property type="match status" value="1"/>
</dbReference>
<dbReference type="SUPFAM" id="SSF57424">
    <property type="entry name" value="LDL receptor-like module"/>
    <property type="match status" value="18"/>
</dbReference>
<feature type="disulfide bond" evidence="17">
    <location>
        <begin position="981"/>
        <end position="996"/>
    </location>
</feature>
<feature type="domain" description="Ig-like" evidence="24">
    <location>
        <begin position="2622"/>
        <end position="2703"/>
    </location>
</feature>
<dbReference type="Pfam" id="PF00057">
    <property type="entry name" value="Ldl_recept_a"/>
    <property type="match status" value="15"/>
</dbReference>
<feature type="disulfide bond" evidence="17">
    <location>
        <begin position="962"/>
        <end position="974"/>
    </location>
</feature>
<feature type="domain" description="Laminin G" evidence="21">
    <location>
        <begin position="3992"/>
        <end position="4175"/>
    </location>
</feature>
<feature type="disulfide bond" evidence="16">
    <location>
        <begin position="3727"/>
        <end position="3736"/>
    </location>
</feature>
<dbReference type="InterPro" id="IPR000742">
    <property type="entry name" value="EGF"/>
</dbReference>
<dbReference type="SMART" id="SM00409">
    <property type="entry name" value="IG"/>
    <property type="match status" value="13"/>
</dbReference>
<feature type="disulfide bond" evidence="17">
    <location>
        <begin position="1145"/>
        <end position="1157"/>
    </location>
</feature>
<feature type="domain" description="Ig-like" evidence="24">
    <location>
        <begin position="2524"/>
        <end position="2606"/>
    </location>
</feature>
<feature type="disulfide bond" evidence="16">
    <location>
        <begin position="3671"/>
        <end position="3688"/>
    </location>
</feature>
<evidence type="ECO:0000256" key="3">
    <source>
        <dbReference type="ARBA" id="ARBA00022525"/>
    </source>
</evidence>
<feature type="domain" description="EGF-like" evidence="22">
    <location>
        <begin position="3947"/>
        <end position="3986"/>
    </location>
</feature>
<feature type="domain" description="Ig-like" evidence="24">
    <location>
        <begin position="2919"/>
        <end position="3001"/>
    </location>
</feature>
<feature type="domain" description="Ig-like" evidence="24">
    <location>
        <begin position="3105"/>
        <end position="3191"/>
    </location>
</feature>
<evidence type="ECO:0000256" key="9">
    <source>
        <dbReference type="ARBA" id="ARBA00022869"/>
    </source>
</evidence>
<dbReference type="Gene3D" id="2.10.25.10">
    <property type="entry name" value="Laminin"/>
    <property type="match status" value="5"/>
</dbReference>
<feature type="disulfide bond" evidence="17">
    <location>
        <begin position="729"/>
        <end position="741"/>
    </location>
</feature>
<feature type="disulfide bond" evidence="17">
    <location>
        <begin position="1106"/>
        <end position="1118"/>
    </location>
</feature>
<dbReference type="Proteomes" id="UP000075880">
    <property type="component" value="Unassembled WGS sequence"/>
</dbReference>
<dbReference type="PROSITE" id="PS50835">
    <property type="entry name" value="IG_LIKE"/>
    <property type="match status" value="13"/>
</dbReference>
<dbReference type="FunFam" id="4.10.400.10:FF:000086">
    <property type="entry name" value="Terribly reduced optic lobes, isoform B"/>
    <property type="match status" value="1"/>
</dbReference>
<dbReference type="GO" id="GO:0048513">
    <property type="term" value="P:animal organ development"/>
    <property type="evidence" value="ECO:0007669"/>
    <property type="project" value="UniProtKB-ARBA"/>
</dbReference>
<feature type="chain" id="PRO_5042507244" description="Basement membrane-specific heparan sulfate proteoglycan core protein" evidence="20">
    <location>
        <begin position="29"/>
        <end position="4187"/>
    </location>
</feature>
<dbReference type="PROSITE" id="PS51115">
    <property type="entry name" value="LAMININ_IVA"/>
    <property type="match status" value="3"/>
</dbReference>
<evidence type="ECO:0000256" key="11">
    <source>
        <dbReference type="ARBA" id="ARBA00023136"/>
    </source>
</evidence>
<evidence type="ECO:0000256" key="5">
    <source>
        <dbReference type="ARBA" id="ARBA00022536"/>
    </source>
</evidence>
<dbReference type="PRINTS" id="PR00261">
    <property type="entry name" value="LDLRECEPTOR"/>
</dbReference>
<feature type="disulfide bond" evidence="17">
    <location>
        <begin position="575"/>
        <end position="593"/>
    </location>
</feature>
<dbReference type="InterPro" id="IPR003006">
    <property type="entry name" value="Ig/MHC_CS"/>
</dbReference>
<feature type="disulfide bond" evidence="17">
    <location>
        <begin position="587"/>
        <end position="602"/>
    </location>
</feature>
<feature type="domain" description="EGF-like" evidence="22">
    <location>
        <begin position="3702"/>
        <end position="3737"/>
    </location>
</feature>
<keyword evidence="8" id="KW-0677">Repeat</keyword>
<evidence type="ECO:0000256" key="17">
    <source>
        <dbReference type="PROSITE-ProRule" id="PRU00124"/>
    </source>
</evidence>
<dbReference type="InterPro" id="IPR000034">
    <property type="entry name" value="Laminin_IV"/>
</dbReference>
<feature type="domain" description="Laminin IV type A" evidence="25">
    <location>
        <begin position="1361"/>
        <end position="1546"/>
    </location>
</feature>
<feature type="compositionally biased region" description="Basic residues" evidence="19">
    <location>
        <begin position="192"/>
        <end position="211"/>
    </location>
</feature>
<feature type="domain" description="Laminin EGF-like" evidence="23">
    <location>
        <begin position="1944"/>
        <end position="1993"/>
    </location>
</feature>
<feature type="region of interest" description="Disordered" evidence="19">
    <location>
        <begin position="168"/>
        <end position="297"/>
    </location>
</feature>
<feature type="disulfide bond" evidence="16">
    <location>
        <begin position="3706"/>
        <end position="3716"/>
    </location>
</feature>
<feature type="disulfide bond" evidence="17">
    <location>
        <begin position="894"/>
        <end position="912"/>
    </location>
</feature>
<feature type="disulfide bond" evidence="16">
    <location>
        <begin position="2303"/>
        <end position="2312"/>
    </location>
</feature>
<dbReference type="InterPro" id="IPR003599">
    <property type="entry name" value="Ig_sub"/>
</dbReference>
<dbReference type="InterPro" id="IPR023415">
    <property type="entry name" value="LDLR_class-A_CS"/>
</dbReference>
<evidence type="ECO:0000259" key="22">
    <source>
        <dbReference type="PROSITE" id="PS50026"/>
    </source>
</evidence>
<dbReference type="InterPro" id="IPR001791">
    <property type="entry name" value="Laminin_G"/>
</dbReference>
<feature type="disulfide bond" evidence="17">
    <location>
        <begin position="1195"/>
        <end position="1213"/>
    </location>
</feature>
<reference evidence="26" key="1">
    <citation type="submission" date="2024-04" db="UniProtKB">
        <authorList>
            <consortium name="EnsemblMetazoa"/>
        </authorList>
    </citation>
    <scope>IDENTIFICATION</scope>
    <source>
        <strain evidence="26">EBRO</strain>
    </source>
</reference>
<dbReference type="FunFam" id="2.10.25.10:FF:000118">
    <property type="entry name" value="protein delta homolog 2"/>
    <property type="match status" value="1"/>
</dbReference>
<feature type="disulfide bond" evidence="17">
    <location>
        <begin position="511"/>
        <end position="526"/>
    </location>
</feature>
<keyword evidence="13" id="KW-0675">Receptor</keyword>
<feature type="disulfide bond" evidence="17">
    <location>
        <begin position="858"/>
        <end position="876"/>
    </location>
</feature>
<feature type="disulfide bond" evidence="17">
    <location>
        <begin position="615"/>
        <end position="633"/>
    </location>
</feature>
<feature type="disulfide bond" evidence="17">
    <location>
        <begin position="1164"/>
        <end position="1179"/>
    </location>
</feature>
<dbReference type="SUPFAM" id="SSF57196">
    <property type="entry name" value="EGF/Laminin"/>
    <property type="match status" value="1"/>
</dbReference>
<feature type="domain" description="Laminin G" evidence="21">
    <location>
        <begin position="3744"/>
        <end position="3918"/>
    </location>
</feature>
<dbReference type="GO" id="GO:0043235">
    <property type="term" value="C:receptor complex"/>
    <property type="evidence" value="ECO:0007669"/>
    <property type="project" value="TreeGrafter"/>
</dbReference>
<dbReference type="PROSITE" id="PS50027">
    <property type="entry name" value="EGF_LAM_2"/>
    <property type="match status" value="1"/>
</dbReference>
<dbReference type="PROSITE" id="PS00022">
    <property type="entry name" value="EGF_1"/>
    <property type="match status" value="5"/>
</dbReference>
<feature type="domain" description="Laminin IV type A" evidence="25">
    <location>
        <begin position="1729"/>
        <end position="1910"/>
    </location>
</feature>
<dbReference type="FunFam" id="4.10.400.10:FF:000062">
    <property type="entry name" value="Terribly reduced optic lobes, isoform AI"/>
    <property type="match status" value="1"/>
</dbReference>
<evidence type="ECO:0000256" key="20">
    <source>
        <dbReference type="SAM" id="SignalP"/>
    </source>
</evidence>
<organism evidence="26 27">
    <name type="scientific">Anopheles atroparvus</name>
    <name type="common">European mosquito</name>
    <dbReference type="NCBI Taxonomy" id="41427"/>
    <lineage>
        <taxon>Eukaryota</taxon>
        <taxon>Metazoa</taxon>
        <taxon>Ecdysozoa</taxon>
        <taxon>Arthropoda</taxon>
        <taxon>Hexapoda</taxon>
        <taxon>Insecta</taxon>
        <taxon>Pterygota</taxon>
        <taxon>Neoptera</taxon>
        <taxon>Endopterygota</taxon>
        <taxon>Diptera</taxon>
        <taxon>Nematocera</taxon>
        <taxon>Culicoidea</taxon>
        <taxon>Culicidae</taxon>
        <taxon>Anophelinae</taxon>
        <taxon>Anopheles</taxon>
    </lineage>
</organism>
<feature type="region of interest" description="Disordered" evidence="19">
    <location>
        <begin position="2888"/>
        <end position="2926"/>
    </location>
</feature>
<feature type="domain" description="EGF-like" evidence="22">
    <location>
        <begin position="2276"/>
        <end position="2313"/>
    </location>
</feature>
<dbReference type="InterPro" id="IPR002049">
    <property type="entry name" value="LE_dom"/>
</dbReference>
<keyword evidence="27" id="KW-1185">Reference proteome</keyword>
<dbReference type="InterPro" id="IPR002172">
    <property type="entry name" value="LDrepeatLR_classA_rpt"/>
</dbReference>
<evidence type="ECO:0008006" key="28">
    <source>
        <dbReference type="Google" id="ProtNLM"/>
    </source>
</evidence>
<feature type="disulfide bond" evidence="17">
    <location>
        <begin position="551"/>
        <end position="566"/>
    </location>
</feature>
<feature type="disulfide bond" evidence="16">
    <location>
        <begin position="3957"/>
        <end position="3974"/>
    </location>
</feature>
<dbReference type="FunFam" id="2.60.40.10:FF:002808">
    <property type="entry name" value="AGAP003656-PA"/>
    <property type="match status" value="1"/>
</dbReference>
<dbReference type="Pfam" id="PF13927">
    <property type="entry name" value="Ig_3"/>
    <property type="match status" value="7"/>
</dbReference>
<feature type="region of interest" description="Disordered" evidence="19">
    <location>
        <begin position="85"/>
        <end position="154"/>
    </location>
</feature>
<proteinExistence type="predicted"/>
<feature type="domain" description="Ig-like" evidence="24">
    <location>
        <begin position="1225"/>
        <end position="1308"/>
    </location>
</feature>
<evidence type="ECO:0000256" key="6">
    <source>
        <dbReference type="ARBA" id="ARBA00022692"/>
    </source>
</evidence>
<dbReference type="GO" id="GO:0048731">
    <property type="term" value="P:system development"/>
    <property type="evidence" value="ECO:0007669"/>
    <property type="project" value="UniProtKB-ARBA"/>
</dbReference>
<evidence type="ECO:0000256" key="18">
    <source>
        <dbReference type="PROSITE-ProRule" id="PRU00460"/>
    </source>
</evidence>
<dbReference type="PROSITE" id="PS01248">
    <property type="entry name" value="EGF_LAM_1"/>
    <property type="match status" value="3"/>
</dbReference>
<feature type="disulfide bond" evidence="17">
    <location>
        <begin position="769"/>
        <end position="781"/>
    </location>
</feature>
<feature type="disulfide bond" evidence="17">
    <location>
        <begin position="969"/>
        <end position="987"/>
    </location>
</feature>
<dbReference type="GO" id="GO:0030154">
    <property type="term" value="P:cell differentiation"/>
    <property type="evidence" value="ECO:0007669"/>
    <property type="project" value="UniProtKB-ARBA"/>
</dbReference>
<dbReference type="InterPro" id="IPR013151">
    <property type="entry name" value="Immunoglobulin_dom"/>
</dbReference>
<dbReference type="InterPro" id="IPR056863">
    <property type="entry name" value="LMN_ATRN_NET-like_EGF"/>
</dbReference>
<feature type="disulfide bond" evidence="17">
    <location>
        <begin position="833"/>
        <end position="848"/>
    </location>
</feature>
<dbReference type="Pfam" id="PF00047">
    <property type="entry name" value="ig"/>
    <property type="match status" value="1"/>
</dbReference>
<dbReference type="SUPFAM" id="SSF48726">
    <property type="entry name" value="Immunoglobulin"/>
    <property type="match status" value="13"/>
</dbReference>
<feature type="domain" description="Ig-like" evidence="24">
    <location>
        <begin position="2424"/>
        <end position="2508"/>
    </location>
</feature>
<dbReference type="SUPFAM" id="SSF57184">
    <property type="entry name" value="Growth factor receptor domain"/>
    <property type="match status" value="1"/>
</dbReference>
<evidence type="ECO:0000259" key="23">
    <source>
        <dbReference type="PROSITE" id="PS50027"/>
    </source>
</evidence>
<feature type="domain" description="Ig-like" evidence="24">
    <location>
        <begin position="2801"/>
        <end position="2889"/>
    </location>
</feature>
<feature type="region of interest" description="Disordered" evidence="19">
    <location>
        <begin position="3245"/>
        <end position="3301"/>
    </location>
</feature>
<feature type="domain" description="Laminin G" evidence="21">
    <location>
        <begin position="3489"/>
        <end position="3666"/>
    </location>
</feature>
<keyword evidence="4" id="KW-0272">Extracellular matrix</keyword>
<feature type="disulfide bond" evidence="16">
    <location>
        <begin position="3690"/>
        <end position="3699"/>
    </location>
</feature>
<dbReference type="PROSITE" id="PS01209">
    <property type="entry name" value="LDLRA_1"/>
    <property type="match status" value="9"/>
</dbReference>
<feature type="disulfide bond" evidence="17">
    <location>
        <begin position="651"/>
        <end position="663"/>
    </location>
</feature>
<feature type="domain" description="Ig-like" evidence="24">
    <location>
        <begin position="2327"/>
        <end position="2415"/>
    </location>
</feature>
<feature type="domain" description="Ig-like" evidence="24">
    <location>
        <begin position="1000"/>
        <end position="1093"/>
    </location>
</feature>
<evidence type="ECO:0000256" key="8">
    <source>
        <dbReference type="ARBA" id="ARBA00022737"/>
    </source>
</evidence>
<evidence type="ECO:0000256" key="7">
    <source>
        <dbReference type="ARBA" id="ARBA00022729"/>
    </source>
</evidence>
<name>A0AAG5CPR5_ANOAO</name>
<evidence type="ECO:0000256" key="12">
    <source>
        <dbReference type="ARBA" id="ARBA00023157"/>
    </source>
</evidence>
<feature type="disulfide bond" evidence="17">
    <location>
        <begin position="608"/>
        <end position="620"/>
    </location>
</feature>
<dbReference type="InterPro" id="IPR036055">
    <property type="entry name" value="LDL_receptor-like_sf"/>
</dbReference>
<keyword evidence="12 16" id="KW-1015">Disulfide bond</keyword>
<dbReference type="SMART" id="SM00408">
    <property type="entry name" value="IGc2"/>
    <property type="match status" value="13"/>
</dbReference>
<keyword evidence="7 20" id="KW-0732">Signal</keyword>
<evidence type="ECO:0000259" key="25">
    <source>
        <dbReference type="PROSITE" id="PS51115"/>
    </source>
</evidence>
<feature type="disulfide bond" evidence="17">
    <location>
        <begin position="923"/>
        <end position="935"/>
    </location>
</feature>
<feature type="disulfide bond" evidence="17">
    <location>
        <begin position="870"/>
        <end position="885"/>
    </location>
</feature>
<dbReference type="SMART" id="SM00281">
    <property type="entry name" value="LamB"/>
    <property type="match status" value="3"/>
</dbReference>
<evidence type="ECO:0000256" key="19">
    <source>
        <dbReference type="SAM" id="MobiDB-lite"/>
    </source>
</evidence>
<evidence type="ECO:0000259" key="21">
    <source>
        <dbReference type="PROSITE" id="PS50025"/>
    </source>
</evidence>
<dbReference type="Pfam" id="PF00008">
    <property type="entry name" value="EGF"/>
    <property type="match status" value="1"/>
</dbReference>
<dbReference type="SMART" id="SM00192">
    <property type="entry name" value="LDLa"/>
    <property type="match status" value="18"/>
</dbReference>
<feature type="disulfide bond" evidence="18">
    <location>
        <begin position="1963"/>
        <end position="1972"/>
    </location>
</feature>
<dbReference type="Pfam" id="PF13895">
    <property type="entry name" value="Ig_2"/>
    <property type="match status" value="1"/>
</dbReference>
<feature type="disulfide bond" evidence="17">
    <location>
        <begin position="471"/>
        <end position="486"/>
    </location>
</feature>
<feature type="disulfide bond" evidence="17">
    <location>
        <begin position="1207"/>
        <end position="1222"/>
    </location>
</feature>
<feature type="compositionally biased region" description="Pro residues" evidence="19">
    <location>
        <begin position="2909"/>
        <end position="2920"/>
    </location>
</feature>
<feature type="disulfide bond" evidence="17">
    <location>
        <begin position="711"/>
        <end position="726"/>
    </location>
</feature>
<feature type="disulfide bond" evidence="17">
    <location>
        <begin position="1113"/>
        <end position="1131"/>
    </location>
</feature>
<feature type="compositionally biased region" description="Basic and acidic residues" evidence="19">
    <location>
        <begin position="172"/>
        <end position="191"/>
    </location>
</feature>
<dbReference type="SMART" id="SM00180">
    <property type="entry name" value="EGF_Lam"/>
    <property type="match status" value="6"/>
</dbReference>
<dbReference type="CDD" id="cd00096">
    <property type="entry name" value="Ig"/>
    <property type="match status" value="2"/>
</dbReference>
<feature type="disulfide bond" evidence="17">
    <location>
        <begin position="906"/>
        <end position="921"/>
    </location>
</feature>
<dbReference type="InterPro" id="IPR007110">
    <property type="entry name" value="Ig-like_dom"/>
</dbReference>
<dbReference type="InterPro" id="IPR036179">
    <property type="entry name" value="Ig-like_dom_sf"/>
</dbReference>
<feature type="disulfide bond" evidence="17">
    <location>
        <begin position="748"/>
        <end position="763"/>
    </location>
</feature>
<feature type="disulfide bond" evidence="17">
    <location>
        <begin position="930"/>
        <end position="948"/>
    </location>
</feature>
<feature type="domain" description="Ig-like" evidence="24">
    <location>
        <begin position="3311"/>
        <end position="3378"/>
    </location>
</feature>
<dbReference type="InterPro" id="IPR013783">
    <property type="entry name" value="Ig-like_fold"/>
</dbReference>
<dbReference type="Gene3D" id="4.10.400.10">
    <property type="entry name" value="Low-density Lipoprotein Receptor"/>
    <property type="match status" value="18"/>
</dbReference>
<keyword evidence="3" id="KW-0964">Secreted</keyword>
<evidence type="ECO:0000256" key="4">
    <source>
        <dbReference type="ARBA" id="ARBA00022530"/>
    </source>
</evidence>
<dbReference type="Pfam" id="PF00052">
    <property type="entry name" value="Laminin_B"/>
    <property type="match status" value="3"/>
</dbReference>
<feature type="disulfide bond" evidence="17">
    <location>
        <begin position="459"/>
        <end position="477"/>
    </location>
</feature>
<dbReference type="PROSITE" id="PS50068">
    <property type="entry name" value="LDLRA_2"/>
    <property type="match status" value="18"/>
</dbReference>
<feature type="disulfide bond" evidence="16">
    <location>
        <begin position="3976"/>
        <end position="3985"/>
    </location>
</feature>
<dbReference type="SUPFAM" id="SSF49899">
    <property type="entry name" value="Concanavalin A-like lectins/glucanases"/>
    <property type="match status" value="3"/>
</dbReference>
<feature type="disulfide bond" evidence="17">
    <location>
        <begin position="568"/>
        <end position="580"/>
    </location>
</feature>
<evidence type="ECO:0000256" key="1">
    <source>
        <dbReference type="ARBA" id="ARBA00004167"/>
    </source>
</evidence>
<evidence type="ECO:0000256" key="10">
    <source>
        <dbReference type="ARBA" id="ARBA00022989"/>
    </source>
</evidence>
<feature type="signal peptide" evidence="20">
    <location>
        <begin position="1"/>
        <end position="28"/>
    </location>
</feature>
<evidence type="ECO:0000313" key="27">
    <source>
        <dbReference type="Proteomes" id="UP000075880"/>
    </source>
</evidence>
<feature type="disulfide bond" evidence="17">
    <location>
        <begin position="1152"/>
        <end position="1170"/>
    </location>
</feature>
<dbReference type="InterPro" id="IPR003598">
    <property type="entry name" value="Ig_sub2"/>
</dbReference>
<feature type="domain" description="EGF-like" evidence="22">
    <location>
        <begin position="3664"/>
        <end position="3700"/>
    </location>
</feature>
<feature type="disulfide bond" evidence="17">
    <location>
        <begin position="1188"/>
        <end position="1200"/>
    </location>
</feature>
<dbReference type="InterPro" id="IPR051221">
    <property type="entry name" value="LDLR-related"/>
</dbReference>
<evidence type="ECO:0000256" key="13">
    <source>
        <dbReference type="ARBA" id="ARBA00023170"/>
    </source>
</evidence>
<feature type="domain" description="Laminin IV type A" evidence="25">
    <location>
        <begin position="2075"/>
        <end position="2246"/>
    </location>
</feature>
<evidence type="ECO:0000256" key="16">
    <source>
        <dbReference type="PROSITE-ProRule" id="PRU00076"/>
    </source>
</evidence>
<dbReference type="PANTHER" id="PTHR22722">
    <property type="entry name" value="LOW-DENSITY LIPOPROTEIN RECEPTOR-RELATED PROTEIN 2-RELATED"/>
    <property type="match status" value="1"/>
</dbReference>
<evidence type="ECO:0000259" key="24">
    <source>
        <dbReference type="PROSITE" id="PS50835"/>
    </source>
</evidence>
<feature type="compositionally biased region" description="Basic and acidic residues" evidence="19">
    <location>
        <begin position="95"/>
        <end position="104"/>
    </location>
</feature>
<dbReference type="InterPro" id="IPR009030">
    <property type="entry name" value="Growth_fac_rcpt_cys_sf"/>
</dbReference>
<evidence type="ECO:0000313" key="26">
    <source>
        <dbReference type="EnsemblMetazoa" id="ENSAATROPP000832"/>
    </source>
</evidence>
<dbReference type="Pfam" id="PF24973">
    <property type="entry name" value="EGF_LMN_ATRN"/>
    <property type="match status" value="1"/>
</dbReference>
<dbReference type="SMART" id="SM00282">
    <property type="entry name" value="LamG"/>
    <property type="match status" value="3"/>
</dbReference>
<feature type="disulfide bond" evidence="17">
    <location>
        <begin position="1125"/>
        <end position="1140"/>
    </location>
</feature>
<dbReference type="EnsemblMetazoa" id="ENSAATROPT000874">
    <property type="protein sequence ID" value="ENSAATROPP000832"/>
    <property type="gene ID" value="ENSAATROPG000703"/>
</dbReference>
<keyword evidence="11" id="KW-0472">Membrane</keyword>
<feature type="disulfide bond" evidence="17">
    <location>
        <begin position="887"/>
        <end position="899"/>
    </location>
</feature>
<dbReference type="CDD" id="cd00112">
    <property type="entry name" value="LDLa"/>
    <property type="match status" value="18"/>
</dbReference>
<dbReference type="FunFam" id="2.10.25.10:FF:000106">
    <property type="entry name" value="Heparan sulfate proteoglycan 2"/>
    <property type="match status" value="1"/>
</dbReference>
<feature type="disulfide bond" evidence="17">
    <location>
        <begin position="736"/>
        <end position="754"/>
    </location>
</feature>
<feature type="domain" description="Ig-like" evidence="24">
    <location>
        <begin position="3405"/>
        <end position="3481"/>
    </location>
</feature>
<evidence type="ECO:0000256" key="15">
    <source>
        <dbReference type="ARBA" id="ARBA00023292"/>
    </source>
</evidence>
<accession>A0AAG5CPR5</accession>
<feature type="compositionally biased region" description="Basic residues" evidence="19">
    <location>
        <begin position="3262"/>
        <end position="3272"/>
    </location>
</feature>
<keyword evidence="15 18" id="KW-0424">Laminin EGF-like domain</keyword>
<feature type="disulfide bond" evidence="17">
    <location>
        <begin position="432"/>
        <end position="447"/>
    </location>
</feature>
<keyword evidence="6" id="KW-0812">Transmembrane</keyword>
<dbReference type="FunFam" id="4.10.400.10:FF:000044">
    <property type="entry name" value="Basement membrane-specific heparan sulfate proteoglycan core protein"/>
    <property type="match status" value="1"/>
</dbReference>